<dbReference type="KEGG" id="mgel:G5B37_03325"/>
<dbReference type="AlphaFoldDB" id="A0A6G6GJD1"/>
<protein>
    <submittedName>
        <fullName evidence="1">Uncharacterized protein</fullName>
    </submittedName>
</protein>
<proteinExistence type="predicted"/>
<reference evidence="1 2" key="1">
    <citation type="submission" date="2020-02" db="EMBL/GenBank/DDBJ databases">
        <title>Complete genome sequence of Flavobacteriaceae bacterium.</title>
        <authorList>
            <person name="Kim S.-J."/>
            <person name="Kim Y.-S."/>
            <person name="Kim K.-H."/>
        </authorList>
    </citation>
    <scope>NUCLEOTIDE SEQUENCE [LARGE SCALE GENOMIC DNA]</scope>
    <source>
        <strain evidence="1 2">RR4-40</strain>
    </source>
</reference>
<gene>
    <name evidence="1" type="ORF">G5B37_03325</name>
</gene>
<dbReference type="Proteomes" id="UP000505306">
    <property type="component" value="Chromosome"/>
</dbReference>
<name>A0A6G6GJD1_9FLAO</name>
<dbReference type="RefSeq" id="WP_164678657.1">
    <property type="nucleotide sequence ID" value="NZ_CP049057.1"/>
</dbReference>
<evidence type="ECO:0000313" key="2">
    <source>
        <dbReference type="Proteomes" id="UP000505306"/>
    </source>
</evidence>
<evidence type="ECO:0000313" key="1">
    <source>
        <dbReference type="EMBL" id="QIE58624.1"/>
    </source>
</evidence>
<organism evidence="1 2">
    <name type="scientific">Rasiella rasia</name>
    <dbReference type="NCBI Taxonomy" id="2744027"/>
    <lineage>
        <taxon>Bacteria</taxon>
        <taxon>Pseudomonadati</taxon>
        <taxon>Bacteroidota</taxon>
        <taxon>Flavobacteriia</taxon>
        <taxon>Flavobacteriales</taxon>
        <taxon>Flavobacteriaceae</taxon>
        <taxon>Rasiella</taxon>
    </lineage>
</organism>
<keyword evidence="2" id="KW-1185">Reference proteome</keyword>
<accession>A0A6G6GJD1</accession>
<sequence length="138" mass="16709">MKLYVVKGFSIDSENKDSLTKKVESFVGYFTNLKEIYDRFDRKTIVSYSTISKRLRKQNHHIVQEATFMIADNSIMFNEIVIKKVLVNQIYFDYQYVSIENYVKQKLQLNELRKFDQLDNFEDFESFEDLEDFENFEF</sequence>
<dbReference type="EMBL" id="CP049057">
    <property type="protein sequence ID" value="QIE58624.1"/>
    <property type="molecule type" value="Genomic_DNA"/>
</dbReference>